<reference evidence="6" key="2">
    <citation type="journal article" date="2023" name="BMC Genomics">
        <title>Pest status, molecular evolution, and epigenetic factors derived from the genome assembly of Frankliniella fusca, a thysanopteran phytovirus vector.</title>
        <authorList>
            <person name="Catto M.A."/>
            <person name="Labadie P.E."/>
            <person name="Jacobson A.L."/>
            <person name="Kennedy G.G."/>
            <person name="Srinivasan R."/>
            <person name="Hunt B.G."/>
        </authorList>
    </citation>
    <scope>NUCLEOTIDE SEQUENCE</scope>
    <source>
        <strain evidence="6">PL_HMW_Pooled</strain>
    </source>
</reference>
<dbReference type="GO" id="GO:0016042">
    <property type="term" value="P:lipid catabolic process"/>
    <property type="evidence" value="ECO:0007669"/>
    <property type="project" value="TreeGrafter"/>
</dbReference>
<protein>
    <submittedName>
        <fullName evidence="6">Pancreatic lipase-related protein 2</fullName>
    </submittedName>
</protein>
<comment type="caution">
    <text evidence="6">The sequence shown here is derived from an EMBL/GenBank/DDBJ whole genome shotgun (WGS) entry which is preliminary data.</text>
</comment>
<dbReference type="SUPFAM" id="SSF53474">
    <property type="entry name" value="alpha/beta-Hydrolases"/>
    <property type="match status" value="1"/>
</dbReference>
<dbReference type="Gene3D" id="3.40.50.1820">
    <property type="entry name" value="alpha/beta hydrolase"/>
    <property type="match status" value="1"/>
</dbReference>
<dbReference type="InterPro" id="IPR029058">
    <property type="entry name" value="AB_hydrolase_fold"/>
</dbReference>
<dbReference type="InterPro" id="IPR013818">
    <property type="entry name" value="Lipase"/>
</dbReference>
<dbReference type="Proteomes" id="UP001219518">
    <property type="component" value="Unassembled WGS sequence"/>
</dbReference>
<evidence type="ECO:0000313" key="6">
    <source>
        <dbReference type="EMBL" id="KAK3910903.1"/>
    </source>
</evidence>
<dbReference type="GO" id="GO:0016298">
    <property type="term" value="F:lipase activity"/>
    <property type="evidence" value="ECO:0007669"/>
    <property type="project" value="InterPro"/>
</dbReference>
<evidence type="ECO:0000256" key="3">
    <source>
        <dbReference type="ARBA" id="ARBA00022525"/>
    </source>
</evidence>
<reference evidence="6" key="1">
    <citation type="submission" date="2021-07" db="EMBL/GenBank/DDBJ databases">
        <authorList>
            <person name="Catto M.A."/>
            <person name="Jacobson A."/>
            <person name="Kennedy G."/>
            <person name="Labadie P."/>
            <person name="Hunt B.G."/>
            <person name="Srinivasan R."/>
        </authorList>
    </citation>
    <scope>NUCLEOTIDE SEQUENCE</scope>
    <source>
        <strain evidence="6">PL_HMW_Pooled</strain>
        <tissue evidence="6">Head</tissue>
    </source>
</reference>
<dbReference type="AlphaFoldDB" id="A0AAE1GY16"/>
<name>A0AAE1GY16_9NEOP</name>
<evidence type="ECO:0000256" key="4">
    <source>
        <dbReference type="RuleBase" id="RU004262"/>
    </source>
</evidence>
<dbReference type="EMBL" id="JAHWGI010000215">
    <property type="protein sequence ID" value="KAK3910903.1"/>
    <property type="molecule type" value="Genomic_DNA"/>
</dbReference>
<dbReference type="CDD" id="cd00707">
    <property type="entry name" value="Pancreat_lipase_like"/>
    <property type="match status" value="1"/>
</dbReference>
<comment type="subcellular location">
    <subcellularLocation>
        <location evidence="1">Secreted</location>
    </subcellularLocation>
</comment>
<sequence length="487" mass="51880">MVGCFSALNNPLKRLPQSPESVDTKFWLMTRSNQTHTPQRLRYGDGLRSLLASDFDPGKTTRVLIHGFKGSAHDDGALAGAAAFLKMEDVNMVMVDWEKGASSPYTTAAANTELIGRQVGLLLLDMMSVGAPPDSIHVVGFSLGAHVAGCAGQVVKNRGRMIGRISGLDPASPLFRRQLLREAAQKLDAGDARFVDVIHTDGGALWTDGFGLPGALGHVDYFPNGGRQQPGCTDPRASVVVSHFEGVVNSTTVCSHARAWSLFLETIATPKPGQCQFQGYPCPQGITAFQQGLCLPTLKTCTPTDPDAELDPSCGVMGLRAEETPARGPLYLVTRDSYPFCGDQIMAAVKISKQTAPTRGILQLQLLHGSSNTSFQMACEFLDVQGGEVRALAAARWGTLGPDITPLLTARISYQSLAFQSEPPLSASAPATTAAPGNPAPTLYLDRVTIRNLRGDSWQYCGAGTPLIHAGGTMFDQVTVDLGLRPC</sequence>
<organism evidence="6 7">
    <name type="scientific">Frankliniella fusca</name>
    <dbReference type="NCBI Taxonomy" id="407009"/>
    <lineage>
        <taxon>Eukaryota</taxon>
        <taxon>Metazoa</taxon>
        <taxon>Ecdysozoa</taxon>
        <taxon>Arthropoda</taxon>
        <taxon>Hexapoda</taxon>
        <taxon>Insecta</taxon>
        <taxon>Pterygota</taxon>
        <taxon>Neoptera</taxon>
        <taxon>Paraneoptera</taxon>
        <taxon>Thysanoptera</taxon>
        <taxon>Terebrantia</taxon>
        <taxon>Thripoidea</taxon>
        <taxon>Thripidae</taxon>
        <taxon>Frankliniella</taxon>
    </lineage>
</organism>
<keyword evidence="7" id="KW-1185">Reference proteome</keyword>
<evidence type="ECO:0000313" key="7">
    <source>
        <dbReference type="Proteomes" id="UP001219518"/>
    </source>
</evidence>
<evidence type="ECO:0000256" key="2">
    <source>
        <dbReference type="ARBA" id="ARBA00010701"/>
    </source>
</evidence>
<dbReference type="InterPro" id="IPR033906">
    <property type="entry name" value="Lipase_N"/>
</dbReference>
<evidence type="ECO:0000256" key="1">
    <source>
        <dbReference type="ARBA" id="ARBA00004613"/>
    </source>
</evidence>
<comment type="similarity">
    <text evidence="2 4">Belongs to the AB hydrolase superfamily. Lipase family.</text>
</comment>
<dbReference type="Pfam" id="PF00151">
    <property type="entry name" value="Lipase"/>
    <property type="match status" value="1"/>
</dbReference>
<proteinExistence type="inferred from homology"/>
<accession>A0AAE1GY16</accession>
<dbReference type="InterPro" id="IPR000734">
    <property type="entry name" value="TAG_lipase"/>
</dbReference>
<dbReference type="PANTHER" id="PTHR11610">
    <property type="entry name" value="LIPASE"/>
    <property type="match status" value="1"/>
</dbReference>
<dbReference type="GO" id="GO:0005615">
    <property type="term" value="C:extracellular space"/>
    <property type="evidence" value="ECO:0007669"/>
    <property type="project" value="TreeGrafter"/>
</dbReference>
<dbReference type="PANTHER" id="PTHR11610:SF186">
    <property type="entry name" value="FI22312P1"/>
    <property type="match status" value="1"/>
</dbReference>
<gene>
    <name evidence="6" type="ORF">KUF71_020607</name>
</gene>
<evidence type="ECO:0000259" key="5">
    <source>
        <dbReference type="Pfam" id="PF00151"/>
    </source>
</evidence>
<keyword evidence="3" id="KW-0964">Secreted</keyword>
<feature type="domain" description="Lipase" evidence="5">
    <location>
        <begin position="8"/>
        <end position="340"/>
    </location>
</feature>